<evidence type="ECO:0000313" key="1">
    <source>
        <dbReference type="EMBL" id="CAG8851443.1"/>
    </source>
</evidence>
<feature type="non-terminal residue" evidence="1">
    <location>
        <position position="1"/>
    </location>
</feature>
<evidence type="ECO:0000313" key="2">
    <source>
        <dbReference type="Proteomes" id="UP000789920"/>
    </source>
</evidence>
<proteinExistence type="predicted"/>
<accession>A0ACA9SX82</accession>
<dbReference type="EMBL" id="CAJVQC010176265">
    <property type="protein sequence ID" value="CAG8851443.1"/>
    <property type="molecule type" value="Genomic_DNA"/>
</dbReference>
<dbReference type="Proteomes" id="UP000789920">
    <property type="component" value="Unassembled WGS sequence"/>
</dbReference>
<organism evidence="1 2">
    <name type="scientific">Racocetra persica</name>
    <dbReference type="NCBI Taxonomy" id="160502"/>
    <lineage>
        <taxon>Eukaryota</taxon>
        <taxon>Fungi</taxon>
        <taxon>Fungi incertae sedis</taxon>
        <taxon>Mucoromycota</taxon>
        <taxon>Glomeromycotina</taxon>
        <taxon>Glomeromycetes</taxon>
        <taxon>Diversisporales</taxon>
        <taxon>Gigasporaceae</taxon>
        <taxon>Racocetra</taxon>
    </lineage>
</organism>
<comment type="caution">
    <text evidence="1">The sequence shown here is derived from an EMBL/GenBank/DDBJ whole genome shotgun (WGS) entry which is preliminary data.</text>
</comment>
<gene>
    <name evidence="1" type="ORF">RPERSI_LOCUS36565</name>
</gene>
<reference evidence="1" key="1">
    <citation type="submission" date="2021-06" db="EMBL/GenBank/DDBJ databases">
        <authorList>
            <person name="Kallberg Y."/>
            <person name="Tangrot J."/>
            <person name="Rosling A."/>
        </authorList>
    </citation>
    <scope>NUCLEOTIDE SEQUENCE</scope>
    <source>
        <strain evidence="1">MA461A</strain>
    </source>
</reference>
<keyword evidence="2" id="KW-1185">Reference proteome</keyword>
<protein>
    <submittedName>
        <fullName evidence="1">26307_t:CDS:1</fullName>
    </submittedName>
</protein>
<sequence length="50" mass="5901">SALTERLLDKETLCRKCEEWLRKVGEFRMIAYKEKEIEPTEGTVEIIAED</sequence>
<name>A0ACA9SX82_9GLOM</name>
<feature type="non-terminal residue" evidence="1">
    <location>
        <position position="50"/>
    </location>
</feature>